<reference evidence="3 4" key="1">
    <citation type="submission" date="2021-03" db="EMBL/GenBank/DDBJ databases">
        <title>Antimicrobial resistance genes in bacteria isolated from Japanese honey, and their potential for conferring macrolide and lincosamide resistance in the American foulbrood pathogen Paenibacillus larvae.</title>
        <authorList>
            <person name="Okamoto M."/>
            <person name="Kumagai M."/>
            <person name="Kanamori H."/>
            <person name="Takamatsu D."/>
        </authorList>
    </citation>
    <scope>NUCLEOTIDE SEQUENCE [LARGE SCALE GENOMIC DNA]</scope>
    <source>
        <strain evidence="3 4">J21TS3</strain>
    </source>
</reference>
<sequence length="73" mass="7763">MGTVNRTAPVGRGSSKLKSKSPQDRILEAVVYLSMIGVTVLTIYPFLNVLAISLNDSVDTVRGGLRSGQGNSR</sequence>
<keyword evidence="2" id="KW-0812">Transmembrane</keyword>
<accession>A0ABQ4LRZ1</accession>
<gene>
    <name evidence="3" type="ORF">J21TS3_08700</name>
</gene>
<proteinExistence type="predicted"/>
<dbReference type="Proteomes" id="UP000680638">
    <property type="component" value="Unassembled WGS sequence"/>
</dbReference>
<evidence type="ECO:0000256" key="2">
    <source>
        <dbReference type="SAM" id="Phobius"/>
    </source>
</evidence>
<protein>
    <recommendedName>
        <fullName evidence="5">Carbohydrate ABC transporter permease</fullName>
    </recommendedName>
</protein>
<evidence type="ECO:0000313" key="4">
    <source>
        <dbReference type="Proteomes" id="UP000680638"/>
    </source>
</evidence>
<keyword evidence="2" id="KW-1133">Transmembrane helix</keyword>
<dbReference type="EMBL" id="BORW01000002">
    <property type="protein sequence ID" value="GIO66049.1"/>
    <property type="molecule type" value="Genomic_DNA"/>
</dbReference>
<organism evidence="3 4">
    <name type="scientific">Paenibacillus cookii</name>
    <dbReference type="NCBI Taxonomy" id="157839"/>
    <lineage>
        <taxon>Bacteria</taxon>
        <taxon>Bacillati</taxon>
        <taxon>Bacillota</taxon>
        <taxon>Bacilli</taxon>
        <taxon>Bacillales</taxon>
        <taxon>Paenibacillaceae</taxon>
        <taxon>Paenibacillus</taxon>
    </lineage>
</organism>
<keyword evidence="4" id="KW-1185">Reference proteome</keyword>
<evidence type="ECO:0000256" key="1">
    <source>
        <dbReference type="SAM" id="MobiDB-lite"/>
    </source>
</evidence>
<comment type="caution">
    <text evidence="3">The sequence shown here is derived from an EMBL/GenBank/DDBJ whole genome shotgun (WGS) entry which is preliminary data.</text>
</comment>
<name>A0ABQ4LRZ1_9BACL</name>
<evidence type="ECO:0008006" key="5">
    <source>
        <dbReference type="Google" id="ProtNLM"/>
    </source>
</evidence>
<keyword evidence="2" id="KW-0472">Membrane</keyword>
<feature type="region of interest" description="Disordered" evidence="1">
    <location>
        <begin position="1"/>
        <end position="22"/>
    </location>
</feature>
<feature type="transmembrane region" description="Helical" evidence="2">
    <location>
        <begin position="26"/>
        <end position="47"/>
    </location>
</feature>
<evidence type="ECO:0000313" key="3">
    <source>
        <dbReference type="EMBL" id="GIO66049.1"/>
    </source>
</evidence>